<comment type="cofactor">
    <cofactor evidence="1">
        <name>pyridoxal 5'-phosphate</name>
        <dbReference type="ChEBI" id="CHEBI:597326"/>
    </cofactor>
</comment>
<dbReference type="InterPro" id="IPR015422">
    <property type="entry name" value="PyrdxlP-dep_Trfase_small"/>
</dbReference>
<keyword evidence="2" id="KW-0663">Pyridoxal phosphate</keyword>
<dbReference type="InterPro" id="IPR015424">
    <property type="entry name" value="PyrdxlP-dep_Trfase"/>
</dbReference>
<dbReference type="Pfam" id="PF01053">
    <property type="entry name" value="Cys_Met_Meta_PP"/>
    <property type="match status" value="1"/>
</dbReference>
<feature type="compositionally biased region" description="Low complexity" evidence="3">
    <location>
        <begin position="503"/>
        <end position="524"/>
    </location>
</feature>
<name>A0ABR3VCC3_HUMIN</name>
<evidence type="ECO:0000256" key="3">
    <source>
        <dbReference type="SAM" id="MobiDB-lite"/>
    </source>
</evidence>
<proteinExistence type="predicted"/>
<dbReference type="SUPFAM" id="SSF53383">
    <property type="entry name" value="PLP-dependent transferases"/>
    <property type="match status" value="1"/>
</dbReference>
<accession>A0ABR3VCC3</accession>
<evidence type="ECO:0008006" key="6">
    <source>
        <dbReference type="Google" id="ProtNLM"/>
    </source>
</evidence>
<feature type="region of interest" description="Disordered" evidence="3">
    <location>
        <begin position="126"/>
        <end position="147"/>
    </location>
</feature>
<dbReference type="InterPro" id="IPR015421">
    <property type="entry name" value="PyrdxlP-dep_Trfase_major"/>
</dbReference>
<evidence type="ECO:0000256" key="1">
    <source>
        <dbReference type="ARBA" id="ARBA00001933"/>
    </source>
</evidence>
<comment type="caution">
    <text evidence="4">The sequence shown here is derived from an EMBL/GenBank/DDBJ whole genome shotgun (WGS) entry which is preliminary data.</text>
</comment>
<protein>
    <recommendedName>
        <fullName evidence="6">Cystathionine gamma-synthase</fullName>
    </recommendedName>
</protein>
<dbReference type="Gene3D" id="3.90.1150.10">
    <property type="entry name" value="Aspartate Aminotransferase, domain 1"/>
    <property type="match status" value="1"/>
</dbReference>
<dbReference type="Gene3D" id="3.40.640.10">
    <property type="entry name" value="Type I PLP-dependent aspartate aminotransferase-like (Major domain)"/>
    <property type="match status" value="1"/>
</dbReference>
<dbReference type="InterPro" id="IPR000277">
    <property type="entry name" value="Cys/Met-Metab_PyrdxlP-dep_enz"/>
</dbReference>
<reference evidence="4 5" key="1">
    <citation type="journal article" date="2024" name="Commun. Biol.">
        <title>Comparative genomic analysis of thermophilic fungi reveals convergent evolutionary adaptations and gene losses.</title>
        <authorList>
            <person name="Steindorff A.S."/>
            <person name="Aguilar-Pontes M.V."/>
            <person name="Robinson A.J."/>
            <person name="Andreopoulos B."/>
            <person name="LaButti K."/>
            <person name="Kuo A."/>
            <person name="Mondo S."/>
            <person name="Riley R."/>
            <person name="Otillar R."/>
            <person name="Haridas S."/>
            <person name="Lipzen A."/>
            <person name="Grimwood J."/>
            <person name="Schmutz J."/>
            <person name="Clum A."/>
            <person name="Reid I.D."/>
            <person name="Moisan M.C."/>
            <person name="Butler G."/>
            <person name="Nguyen T.T.M."/>
            <person name="Dewar K."/>
            <person name="Conant G."/>
            <person name="Drula E."/>
            <person name="Henrissat B."/>
            <person name="Hansel C."/>
            <person name="Singer S."/>
            <person name="Hutchinson M.I."/>
            <person name="de Vries R.P."/>
            <person name="Natvig D.O."/>
            <person name="Powell A.J."/>
            <person name="Tsang A."/>
            <person name="Grigoriev I.V."/>
        </authorList>
    </citation>
    <scope>NUCLEOTIDE SEQUENCE [LARGE SCALE GENOMIC DNA]</scope>
    <source>
        <strain evidence="4 5">CBS 620.91</strain>
    </source>
</reference>
<organism evidence="4 5">
    <name type="scientific">Humicola insolens</name>
    <name type="common">Soft-rot fungus</name>
    <dbReference type="NCBI Taxonomy" id="85995"/>
    <lineage>
        <taxon>Eukaryota</taxon>
        <taxon>Fungi</taxon>
        <taxon>Dikarya</taxon>
        <taxon>Ascomycota</taxon>
        <taxon>Pezizomycotina</taxon>
        <taxon>Sordariomycetes</taxon>
        <taxon>Sordariomycetidae</taxon>
        <taxon>Sordariales</taxon>
        <taxon>Chaetomiaceae</taxon>
        <taxon>Mycothermus</taxon>
    </lineage>
</organism>
<dbReference type="PANTHER" id="PTHR42699">
    <property type="match status" value="1"/>
</dbReference>
<evidence type="ECO:0000256" key="2">
    <source>
        <dbReference type="ARBA" id="ARBA00022898"/>
    </source>
</evidence>
<evidence type="ECO:0000313" key="4">
    <source>
        <dbReference type="EMBL" id="KAL1839489.1"/>
    </source>
</evidence>
<dbReference type="PANTHER" id="PTHR42699:SF1">
    <property type="entry name" value="CYSTATHIONINE GAMMA-SYNTHASE-RELATED"/>
    <property type="match status" value="1"/>
</dbReference>
<feature type="region of interest" description="Disordered" evidence="3">
    <location>
        <begin position="501"/>
        <end position="525"/>
    </location>
</feature>
<keyword evidence="5" id="KW-1185">Reference proteome</keyword>
<evidence type="ECO:0000313" key="5">
    <source>
        <dbReference type="Proteomes" id="UP001583172"/>
    </source>
</evidence>
<dbReference type="InterPro" id="IPR051750">
    <property type="entry name" value="Trans-sulfuration_enzymes"/>
</dbReference>
<gene>
    <name evidence="4" type="ORF">VTJ49DRAFT_1464</name>
</gene>
<dbReference type="EMBL" id="JAZGSY010000154">
    <property type="protein sequence ID" value="KAL1839489.1"/>
    <property type="molecule type" value="Genomic_DNA"/>
</dbReference>
<dbReference type="Proteomes" id="UP001583172">
    <property type="component" value="Unassembled WGS sequence"/>
</dbReference>
<sequence>MPVKKIDTAFGHSLPPEAPHNITFHIPGWETARALRRGEKYVFDRLDSIYPRFGPWREVKELAAALHPFLSLPSTHTLILFPSPTAILAAVSFAASPHRKPEHRILPHELLFRAVDVPLTLPLPSEQEADLDPLTNPGRGGGGDTYANGTPVRLYGIAYPTERAPGALGVWQNFGIGISSRLAAALLPAVREGRAEVVDWRATAADEGLSLETIPPTGYLPLGPAHAALRRRVASLAGGKGGTISPEDVWLYPTGMAAVYRANEALAEVRGQGTVVVLGSVFHNSWNLFNEGKGGMKHFGRCGGDSNVVEELEGWLGGEKQAGRKTAFIFAEFPCNPILVSVDLVRLKEVADKYDVPVVIDETIGSFCNIDVSNLADVIITSTTKSLSGYANVMGGAISIPPSSNHHAALTTTLRAQFRNEYFHADALKLLANSANYHARSTILNRNALTLSSWLAREHVPRADSPVTAVLYPPFTDSAANFAAAMREPYKVPAKTSWESLITTPSDGTTANGTTTTTTPSSLSPEEKELVEFQPGHGCLLAIDFSSVRTASAFYDNLSVFHGPHLGAHHTLAFPFNDAIWISAAPEFKEYLRSFGVRAEQVRISVGLEDEETLIDTFAAALGKAEEEWKLELKEREQEEGKKGAV</sequence>